<keyword evidence="2" id="KW-1185">Reference proteome</keyword>
<evidence type="ECO:0000313" key="2">
    <source>
        <dbReference type="Proteomes" id="UP000054516"/>
    </source>
</evidence>
<name>A0A1S8A6S9_ROSNE</name>
<protein>
    <submittedName>
        <fullName evidence="1">Uncharacterized protein</fullName>
    </submittedName>
</protein>
<evidence type="ECO:0000313" key="1">
    <source>
        <dbReference type="EMBL" id="GAW25804.1"/>
    </source>
</evidence>
<sequence length="74" mass="8048">MPIRAVEAQDALPPATILHVAFYRALLSVDRSLGVPRDDDDDEGHGSRFSLLEPFLKKASPTLLLHLSVVVGRG</sequence>
<reference evidence="1" key="1">
    <citation type="submission" date="2016-03" db="EMBL/GenBank/DDBJ databases">
        <title>Draft genome sequence of Rosellinia necatrix.</title>
        <authorList>
            <person name="Kanematsu S."/>
        </authorList>
    </citation>
    <scope>NUCLEOTIDE SEQUENCE [LARGE SCALE GENOMIC DNA]</scope>
    <source>
        <strain evidence="1">W97</strain>
    </source>
</reference>
<gene>
    <name evidence="1" type="ORF">SAMD00023353_1301630</name>
</gene>
<dbReference type="AlphaFoldDB" id="A0A1S8A6S9"/>
<dbReference type="EMBL" id="DF977458">
    <property type="protein sequence ID" value="GAW25804.1"/>
    <property type="molecule type" value="Genomic_DNA"/>
</dbReference>
<proteinExistence type="predicted"/>
<dbReference type="Proteomes" id="UP000054516">
    <property type="component" value="Unassembled WGS sequence"/>
</dbReference>
<organism evidence="1">
    <name type="scientific">Rosellinia necatrix</name>
    <name type="common">White root-rot fungus</name>
    <dbReference type="NCBI Taxonomy" id="77044"/>
    <lineage>
        <taxon>Eukaryota</taxon>
        <taxon>Fungi</taxon>
        <taxon>Dikarya</taxon>
        <taxon>Ascomycota</taxon>
        <taxon>Pezizomycotina</taxon>
        <taxon>Sordariomycetes</taxon>
        <taxon>Xylariomycetidae</taxon>
        <taxon>Xylariales</taxon>
        <taxon>Xylariaceae</taxon>
        <taxon>Rosellinia</taxon>
    </lineage>
</organism>
<accession>A0A1S8A6S9</accession>